<dbReference type="Proteomes" id="UP000787472">
    <property type="component" value="Unassembled WGS sequence"/>
</dbReference>
<dbReference type="GO" id="GO:0000155">
    <property type="term" value="F:phosphorelay sensor kinase activity"/>
    <property type="evidence" value="ECO:0007669"/>
    <property type="project" value="InterPro"/>
</dbReference>
<dbReference type="SUPFAM" id="SSF55874">
    <property type="entry name" value="ATPase domain of HSP90 chaperone/DNA topoisomerase II/histidine kinase"/>
    <property type="match status" value="1"/>
</dbReference>
<evidence type="ECO:0000256" key="5">
    <source>
        <dbReference type="ARBA" id="ARBA00022679"/>
    </source>
</evidence>
<evidence type="ECO:0000256" key="1">
    <source>
        <dbReference type="ARBA" id="ARBA00000085"/>
    </source>
</evidence>
<dbReference type="SUPFAM" id="SSF47384">
    <property type="entry name" value="Homodimeric domain of signal transducing histidine kinase"/>
    <property type="match status" value="1"/>
</dbReference>
<reference evidence="15" key="1">
    <citation type="submission" date="2020-03" db="EMBL/GenBank/DDBJ databases">
        <authorList>
            <person name="Guo F."/>
        </authorList>
    </citation>
    <scope>NUCLEOTIDE SEQUENCE</scope>
    <source>
        <strain evidence="15">JCM 30134</strain>
    </source>
</reference>
<dbReference type="EC" id="2.7.13.3" evidence="3"/>
<sequence length="563" mass="62778">MNSRADGSHGTTSRLSTGKKYRPGLDPSSENEPSSDHEPNSDNEPSTDTASSSGKDASQPSSKANVTNVLNSLQGRFIAASLLCLPLFIGASGLLLERAFKDSLVTAEQEQLQSQLYILLGAAELQQGQLWLPEQLYEPRYNVVDSGLYATVSTPSNFETGSISSWKQLWQSESVSILNISLPYNAMNFQTDQRAMESVGNYFRLTYDLSWVEEDNSTLPLRFQIYHDRQTYKQQVKKYRQQLWYGLSFLAMGLLTVQVLIMRWGLRPLKKLATDLKRLLSGNQSQLMGNYPDEITPVTDSLNEVLRNEQQQRERYRNTLGDLAHSLKTPLAVIQGELQRGEATRSSTAQKDQSQARQTEHHDRQQTSKHADQQGPAEQAQSGFIDTEVVNEQLERMGTIIRHQLQRAVLQTNQKRHSQQAIRPIVQRLCNVMGKVYQEKNIEFTIAIDESLSYPIESQDLFELLGNLIENACKYGRNQVMVSATTETPDCVFTVADNGPGISDKQAQTILQRGARADTAQPGQGIGLAVSTDIISAYGGSIEARNSSLLGGAEFQIRLPTVR</sequence>
<name>A0A9E5JQQ7_9GAMM</name>
<dbReference type="InterPro" id="IPR036097">
    <property type="entry name" value="HisK_dim/P_sf"/>
</dbReference>
<evidence type="ECO:0000256" key="7">
    <source>
        <dbReference type="ARBA" id="ARBA00022777"/>
    </source>
</evidence>
<evidence type="ECO:0000313" key="15">
    <source>
        <dbReference type="EMBL" id="NHO64962.1"/>
    </source>
</evidence>
<feature type="region of interest" description="Disordered" evidence="11">
    <location>
        <begin position="1"/>
        <end position="63"/>
    </location>
</feature>
<dbReference type="GO" id="GO:0005524">
    <property type="term" value="F:ATP binding"/>
    <property type="evidence" value="ECO:0007669"/>
    <property type="project" value="UniProtKB-KW"/>
</dbReference>
<dbReference type="PANTHER" id="PTHR45436">
    <property type="entry name" value="SENSOR HISTIDINE KINASE YKOH"/>
    <property type="match status" value="1"/>
</dbReference>
<dbReference type="PRINTS" id="PR00344">
    <property type="entry name" value="BCTRLSENSOR"/>
</dbReference>
<feature type="compositionally biased region" description="Basic and acidic residues" evidence="11">
    <location>
        <begin position="358"/>
        <end position="372"/>
    </location>
</feature>
<dbReference type="EMBL" id="JAAONZ010000003">
    <property type="protein sequence ID" value="NHO64962.1"/>
    <property type="molecule type" value="Genomic_DNA"/>
</dbReference>
<dbReference type="SMART" id="SM00387">
    <property type="entry name" value="HATPase_c"/>
    <property type="match status" value="1"/>
</dbReference>
<dbReference type="PROSITE" id="PS50885">
    <property type="entry name" value="HAMP"/>
    <property type="match status" value="1"/>
</dbReference>
<comment type="subcellular location">
    <subcellularLocation>
        <location evidence="2">Membrane</location>
    </subcellularLocation>
</comment>
<feature type="compositionally biased region" description="Polar residues" evidence="11">
    <location>
        <begin position="344"/>
        <end position="357"/>
    </location>
</feature>
<evidence type="ECO:0000313" key="16">
    <source>
        <dbReference type="Proteomes" id="UP000787472"/>
    </source>
</evidence>
<dbReference type="InterPro" id="IPR050428">
    <property type="entry name" value="TCS_sensor_his_kinase"/>
</dbReference>
<keyword evidence="4" id="KW-0597">Phosphoprotein</keyword>
<dbReference type="GO" id="GO:0005886">
    <property type="term" value="C:plasma membrane"/>
    <property type="evidence" value="ECO:0007669"/>
    <property type="project" value="TreeGrafter"/>
</dbReference>
<keyword evidence="9" id="KW-0902">Two-component regulatory system</keyword>
<accession>A0A9E5JQQ7</accession>
<evidence type="ECO:0000256" key="3">
    <source>
        <dbReference type="ARBA" id="ARBA00012438"/>
    </source>
</evidence>
<keyword evidence="8 12" id="KW-1133">Transmembrane helix</keyword>
<dbReference type="AlphaFoldDB" id="A0A9E5JQQ7"/>
<dbReference type="InterPro" id="IPR004358">
    <property type="entry name" value="Sig_transdc_His_kin-like_C"/>
</dbReference>
<dbReference type="PROSITE" id="PS50109">
    <property type="entry name" value="HIS_KIN"/>
    <property type="match status" value="1"/>
</dbReference>
<feature type="compositionally biased region" description="Polar residues" evidence="11">
    <location>
        <begin position="42"/>
        <end position="63"/>
    </location>
</feature>
<evidence type="ECO:0000259" key="13">
    <source>
        <dbReference type="PROSITE" id="PS50109"/>
    </source>
</evidence>
<evidence type="ECO:0000259" key="14">
    <source>
        <dbReference type="PROSITE" id="PS50885"/>
    </source>
</evidence>
<keyword evidence="6 12" id="KW-0812">Transmembrane</keyword>
<dbReference type="InterPro" id="IPR003594">
    <property type="entry name" value="HATPase_dom"/>
</dbReference>
<keyword evidence="16" id="KW-1185">Reference proteome</keyword>
<feature type="transmembrane region" description="Helical" evidence="12">
    <location>
        <begin position="243"/>
        <end position="266"/>
    </location>
</feature>
<dbReference type="Pfam" id="PF02518">
    <property type="entry name" value="HATPase_c"/>
    <property type="match status" value="1"/>
</dbReference>
<protein>
    <recommendedName>
        <fullName evidence="3">histidine kinase</fullName>
        <ecNumber evidence="3">2.7.13.3</ecNumber>
    </recommendedName>
</protein>
<dbReference type="RefSeq" id="WP_167182810.1">
    <property type="nucleotide sequence ID" value="NZ_JAAONZ010000003.1"/>
</dbReference>
<feature type="region of interest" description="Disordered" evidence="11">
    <location>
        <begin position="340"/>
        <end position="383"/>
    </location>
</feature>
<feature type="domain" description="Histidine kinase" evidence="13">
    <location>
        <begin position="322"/>
        <end position="563"/>
    </location>
</feature>
<proteinExistence type="predicted"/>
<keyword evidence="5" id="KW-0808">Transferase</keyword>
<keyword evidence="10 12" id="KW-0472">Membrane</keyword>
<keyword evidence="7 15" id="KW-0418">Kinase</keyword>
<evidence type="ECO:0000256" key="8">
    <source>
        <dbReference type="ARBA" id="ARBA00022989"/>
    </source>
</evidence>
<feature type="transmembrane region" description="Helical" evidence="12">
    <location>
        <begin position="77"/>
        <end position="96"/>
    </location>
</feature>
<evidence type="ECO:0000256" key="2">
    <source>
        <dbReference type="ARBA" id="ARBA00004370"/>
    </source>
</evidence>
<organism evidence="15 16">
    <name type="scientific">Pseudomaricurvus hydrocarbonicus</name>
    <dbReference type="NCBI Taxonomy" id="1470433"/>
    <lineage>
        <taxon>Bacteria</taxon>
        <taxon>Pseudomonadati</taxon>
        <taxon>Pseudomonadota</taxon>
        <taxon>Gammaproteobacteria</taxon>
        <taxon>Cellvibrionales</taxon>
        <taxon>Cellvibrionaceae</taxon>
        <taxon>Pseudomaricurvus</taxon>
    </lineage>
</organism>
<dbReference type="InterPro" id="IPR036890">
    <property type="entry name" value="HATPase_C_sf"/>
</dbReference>
<comment type="caution">
    <text evidence="15">The sequence shown here is derived from an EMBL/GenBank/DDBJ whole genome shotgun (WGS) entry which is preliminary data.</text>
</comment>
<evidence type="ECO:0000256" key="11">
    <source>
        <dbReference type="SAM" id="MobiDB-lite"/>
    </source>
</evidence>
<feature type="domain" description="HAMP" evidence="14">
    <location>
        <begin position="263"/>
        <end position="314"/>
    </location>
</feature>
<gene>
    <name evidence="15" type="ORF">G8770_05330</name>
</gene>
<evidence type="ECO:0000256" key="6">
    <source>
        <dbReference type="ARBA" id="ARBA00022692"/>
    </source>
</evidence>
<dbReference type="PANTHER" id="PTHR45436:SF4">
    <property type="entry name" value="SENSOR PROTEIN PHOQ"/>
    <property type="match status" value="1"/>
</dbReference>
<dbReference type="Gene3D" id="3.30.565.10">
    <property type="entry name" value="Histidine kinase-like ATPase, C-terminal domain"/>
    <property type="match status" value="1"/>
</dbReference>
<evidence type="ECO:0000256" key="12">
    <source>
        <dbReference type="SAM" id="Phobius"/>
    </source>
</evidence>
<dbReference type="InterPro" id="IPR003660">
    <property type="entry name" value="HAMP_dom"/>
</dbReference>
<dbReference type="Gene3D" id="1.10.287.130">
    <property type="match status" value="1"/>
</dbReference>
<comment type="catalytic activity">
    <reaction evidence="1">
        <text>ATP + protein L-histidine = ADP + protein N-phospho-L-histidine.</text>
        <dbReference type="EC" id="2.7.13.3"/>
    </reaction>
</comment>
<evidence type="ECO:0000256" key="4">
    <source>
        <dbReference type="ARBA" id="ARBA00022553"/>
    </source>
</evidence>
<evidence type="ECO:0000256" key="10">
    <source>
        <dbReference type="ARBA" id="ARBA00023136"/>
    </source>
</evidence>
<feature type="compositionally biased region" description="Polar residues" evidence="11">
    <location>
        <begin position="1"/>
        <end position="16"/>
    </location>
</feature>
<evidence type="ECO:0000256" key="9">
    <source>
        <dbReference type="ARBA" id="ARBA00023012"/>
    </source>
</evidence>
<dbReference type="InterPro" id="IPR005467">
    <property type="entry name" value="His_kinase_dom"/>
</dbReference>